<dbReference type="AlphaFoldDB" id="A0A061QUX3"/>
<name>A0A061QUX3_9CHLO</name>
<protein>
    <submittedName>
        <fullName evidence="2">Uncharacterized protein</fullName>
    </submittedName>
</protein>
<accession>A0A061QUX3</accession>
<organism evidence="2">
    <name type="scientific">Tetraselmis sp. GSL018</name>
    <dbReference type="NCBI Taxonomy" id="582737"/>
    <lineage>
        <taxon>Eukaryota</taxon>
        <taxon>Viridiplantae</taxon>
        <taxon>Chlorophyta</taxon>
        <taxon>core chlorophytes</taxon>
        <taxon>Chlorodendrophyceae</taxon>
        <taxon>Chlorodendrales</taxon>
        <taxon>Chlorodendraceae</taxon>
        <taxon>Tetraselmis</taxon>
    </lineage>
</organism>
<gene>
    <name evidence="2" type="ORF">TSPGSL018_20430</name>
</gene>
<feature type="non-terminal residue" evidence="2">
    <location>
        <position position="91"/>
    </location>
</feature>
<feature type="compositionally biased region" description="Basic and acidic residues" evidence="1">
    <location>
        <begin position="30"/>
        <end position="47"/>
    </location>
</feature>
<evidence type="ECO:0000256" key="1">
    <source>
        <dbReference type="SAM" id="MobiDB-lite"/>
    </source>
</evidence>
<proteinExistence type="predicted"/>
<evidence type="ECO:0000313" key="2">
    <source>
        <dbReference type="EMBL" id="JAC63523.1"/>
    </source>
</evidence>
<feature type="compositionally biased region" description="Polar residues" evidence="1">
    <location>
        <begin position="18"/>
        <end position="29"/>
    </location>
</feature>
<feature type="region of interest" description="Disordered" evidence="1">
    <location>
        <begin position="1"/>
        <end position="71"/>
    </location>
</feature>
<reference evidence="2" key="1">
    <citation type="submission" date="2014-05" db="EMBL/GenBank/DDBJ databases">
        <title>The transcriptome of the halophilic microalga Tetraselmis sp. GSL018 isolated from the Great Salt Lake, Utah.</title>
        <authorList>
            <person name="Jinkerson R.E."/>
            <person name="D'Adamo S."/>
            <person name="Posewitz M.C."/>
        </authorList>
    </citation>
    <scope>NUCLEOTIDE SEQUENCE</scope>
    <source>
        <strain evidence="2">GSL018</strain>
    </source>
</reference>
<dbReference type="EMBL" id="GBEZ01023357">
    <property type="protein sequence ID" value="JAC63523.1"/>
    <property type="molecule type" value="Transcribed_RNA"/>
</dbReference>
<sequence length="91" mass="9821">QAWTYAPCESRHGGPTAGQPSPQSIQQRLISHETERSLPPFGRKDGWVDPSSPQAGRKAWAPAFPRGTQGGARVHMASGRNLGALCKRGHH</sequence>
<feature type="non-terminal residue" evidence="2">
    <location>
        <position position="1"/>
    </location>
</feature>